<dbReference type="Proteomes" id="UP000501568">
    <property type="component" value="Chromosome"/>
</dbReference>
<dbReference type="PROSITE" id="PS51257">
    <property type="entry name" value="PROKAR_LIPOPROTEIN"/>
    <property type="match status" value="1"/>
</dbReference>
<evidence type="ECO:0008006" key="4">
    <source>
        <dbReference type="Google" id="ProtNLM"/>
    </source>
</evidence>
<feature type="signal peptide" evidence="1">
    <location>
        <begin position="1"/>
        <end position="21"/>
    </location>
</feature>
<protein>
    <recommendedName>
        <fullName evidence="4">Lipoprotein</fullName>
    </recommendedName>
</protein>
<name>A0A6G6Y314_9SPHN</name>
<dbReference type="KEGG" id="spzr:G5C33_05590"/>
<evidence type="ECO:0000256" key="1">
    <source>
        <dbReference type="SAM" id="SignalP"/>
    </source>
</evidence>
<gene>
    <name evidence="2" type="ORF">G5C33_05590</name>
</gene>
<organism evidence="2 3">
    <name type="scientific">Stakelama tenebrarum</name>
    <dbReference type="NCBI Taxonomy" id="2711215"/>
    <lineage>
        <taxon>Bacteria</taxon>
        <taxon>Pseudomonadati</taxon>
        <taxon>Pseudomonadota</taxon>
        <taxon>Alphaproteobacteria</taxon>
        <taxon>Sphingomonadales</taxon>
        <taxon>Sphingomonadaceae</taxon>
        <taxon>Stakelama</taxon>
    </lineage>
</organism>
<keyword evidence="3" id="KW-1185">Reference proteome</keyword>
<proteinExistence type="predicted"/>
<evidence type="ECO:0000313" key="2">
    <source>
        <dbReference type="EMBL" id="QIG79315.1"/>
    </source>
</evidence>
<reference evidence="2 3" key="1">
    <citation type="submission" date="2020-02" db="EMBL/GenBank/DDBJ databases">
        <authorList>
            <person name="Zheng R.K."/>
            <person name="Sun C.M."/>
        </authorList>
    </citation>
    <scope>NUCLEOTIDE SEQUENCE [LARGE SCALE GENOMIC DNA]</scope>
    <source>
        <strain evidence="3">zrk23</strain>
    </source>
</reference>
<dbReference type="RefSeq" id="WP_165326316.1">
    <property type="nucleotide sequence ID" value="NZ_CP049109.1"/>
</dbReference>
<feature type="chain" id="PRO_5026243411" description="Lipoprotein" evidence="1">
    <location>
        <begin position="22"/>
        <end position="135"/>
    </location>
</feature>
<keyword evidence="1" id="KW-0732">Signal</keyword>
<evidence type="ECO:0000313" key="3">
    <source>
        <dbReference type="Proteomes" id="UP000501568"/>
    </source>
</evidence>
<sequence length="135" mass="14365">MYRAIAVSASLLFAAACAPVAGEGGSTSYSERQAQKLAAALEGMQPGETRRCIDKVRISRVEGVGGKLLFEQGRDRVYVADITGCPGASRDDLIVFETLNGSSYCEKDTVRTVSRSGGMLTGSCTLGAFTEYRRP</sequence>
<accession>A0A6G6Y314</accession>
<dbReference type="EMBL" id="CP049109">
    <property type="protein sequence ID" value="QIG79315.1"/>
    <property type="molecule type" value="Genomic_DNA"/>
</dbReference>
<dbReference type="AlphaFoldDB" id="A0A6G6Y314"/>